<sequence length="550" mass="60226">MIGEGGGASSKLKRAARKILQTTCASFSRRQPLVDPLVLDTTALTIISDSPDNPPPKPRTSISNKISEIAGKGASFTTDAPTSTKNLCTICLDPLSYGTGASPGQAIFTAQCSHAFHFACISSNVRHGSVTCPICRAHWTQLPRNLNPPCSLSGKRSDPILQILDDSIANFRVHRRSFLRSARYDDDDPIEPDHHTLNHPRLHLTLIPVPLGPSFHPCSHQSLQLTGPISCHSRGLPLLHHLSSSSSLSLLAAPPTAAAQHFAPTGQMPYLCTSNNNRAYLSVTLAHQQATDLVLVASPNGPHLRLIKQSMALVVFSLRPIDRLAIVTYSSAASRAFPLRRMTSYGKRTALQVIDRLFYMGQADPIEGLKKGIKVLGDRAHKNPQSCIVHLSDSPTRSYRCNDMEVPIPIHRFHVGFGFGTSNGFVMHEFEEFLARVLGGVIREIQLRIGEDARIVRLGELRGGEERRIPLNLGESGHVCVEYSYVEGGVEERIRTGEILVGMGDKGESTDDGTEAVVSIGGRSSSVESWDYHDPYMARRWAKHLHGYRL</sequence>
<dbReference type="InterPro" id="IPR051266">
    <property type="entry name" value="CLCR"/>
</dbReference>
<dbReference type="EMBL" id="GHES01030122">
    <property type="protein sequence ID" value="MPA60681.1"/>
    <property type="molecule type" value="Transcribed_RNA"/>
</dbReference>
<dbReference type="Gene3D" id="3.40.50.410">
    <property type="entry name" value="von Willebrand factor, type A domain"/>
    <property type="match status" value="1"/>
</dbReference>
<keyword evidence="1" id="KW-0862">Zinc</keyword>
<gene>
    <name evidence="3" type="ORF">Din_030122</name>
    <name evidence="4" type="ORF">Din_030123</name>
</gene>
<dbReference type="SMART" id="SM00184">
    <property type="entry name" value="RING"/>
    <property type="match status" value="1"/>
</dbReference>
<dbReference type="AlphaFoldDB" id="A0A5B7AVK4"/>
<reference evidence="4" key="1">
    <citation type="submission" date="2019-08" db="EMBL/GenBank/DDBJ databases">
        <title>Reference gene set and small RNA set construction with multiple tissues from Davidia involucrata Baill.</title>
        <authorList>
            <person name="Yang H."/>
            <person name="Zhou C."/>
            <person name="Li G."/>
            <person name="Wang J."/>
            <person name="Gao P."/>
            <person name="Wang M."/>
            <person name="Wang R."/>
            <person name="Zhao Y."/>
        </authorList>
    </citation>
    <scope>NUCLEOTIDE SEQUENCE</scope>
    <source>
        <tissue evidence="4">Mixed with DoveR01_LX</tissue>
    </source>
</reference>
<dbReference type="Pfam" id="PF13639">
    <property type="entry name" value="zf-RING_2"/>
    <property type="match status" value="1"/>
</dbReference>
<evidence type="ECO:0000256" key="1">
    <source>
        <dbReference type="PROSITE-ProRule" id="PRU00175"/>
    </source>
</evidence>
<dbReference type="InterPro" id="IPR036465">
    <property type="entry name" value="vWFA_dom_sf"/>
</dbReference>
<dbReference type="PANTHER" id="PTHR10579:SF47">
    <property type="entry name" value="OS09G0298500 PROTEIN"/>
    <property type="match status" value="1"/>
</dbReference>
<dbReference type="PANTHER" id="PTHR10579">
    <property type="entry name" value="CALCIUM-ACTIVATED CHLORIDE CHANNEL REGULATOR"/>
    <property type="match status" value="1"/>
</dbReference>
<keyword evidence="1" id="KW-0863">Zinc-finger</keyword>
<accession>A0A5B7AVK4</accession>
<dbReference type="Gene3D" id="3.30.40.10">
    <property type="entry name" value="Zinc/RING finger domain, C3HC4 (zinc finger)"/>
    <property type="match status" value="1"/>
</dbReference>
<keyword evidence="1" id="KW-0479">Metal-binding</keyword>
<name>A0A5B7AVK4_DAVIN</name>
<dbReference type="SUPFAM" id="SSF57850">
    <property type="entry name" value="RING/U-box"/>
    <property type="match status" value="1"/>
</dbReference>
<evidence type="ECO:0000259" key="2">
    <source>
        <dbReference type="PROSITE" id="PS50089"/>
    </source>
</evidence>
<feature type="domain" description="RING-type" evidence="2">
    <location>
        <begin position="88"/>
        <end position="136"/>
    </location>
</feature>
<dbReference type="SUPFAM" id="SSF53300">
    <property type="entry name" value="vWA-like"/>
    <property type="match status" value="1"/>
</dbReference>
<dbReference type="InterPro" id="IPR001841">
    <property type="entry name" value="Znf_RING"/>
</dbReference>
<organism evidence="4">
    <name type="scientific">Davidia involucrata</name>
    <name type="common">Dove tree</name>
    <dbReference type="NCBI Taxonomy" id="16924"/>
    <lineage>
        <taxon>Eukaryota</taxon>
        <taxon>Viridiplantae</taxon>
        <taxon>Streptophyta</taxon>
        <taxon>Embryophyta</taxon>
        <taxon>Tracheophyta</taxon>
        <taxon>Spermatophyta</taxon>
        <taxon>Magnoliopsida</taxon>
        <taxon>eudicotyledons</taxon>
        <taxon>Gunneridae</taxon>
        <taxon>Pentapetalae</taxon>
        <taxon>asterids</taxon>
        <taxon>Cornales</taxon>
        <taxon>Nyssaceae</taxon>
        <taxon>Davidia</taxon>
    </lineage>
</organism>
<dbReference type="PROSITE" id="PS50089">
    <property type="entry name" value="ZF_RING_2"/>
    <property type="match status" value="1"/>
</dbReference>
<evidence type="ECO:0000313" key="3">
    <source>
        <dbReference type="EMBL" id="MPA60681.1"/>
    </source>
</evidence>
<dbReference type="EMBL" id="GHES01030123">
    <property type="protein sequence ID" value="MPA60682.1"/>
    <property type="molecule type" value="Transcribed_RNA"/>
</dbReference>
<dbReference type="InterPro" id="IPR013083">
    <property type="entry name" value="Znf_RING/FYVE/PHD"/>
</dbReference>
<evidence type="ECO:0000313" key="4">
    <source>
        <dbReference type="EMBL" id="MPA60682.1"/>
    </source>
</evidence>
<dbReference type="GO" id="GO:0008270">
    <property type="term" value="F:zinc ion binding"/>
    <property type="evidence" value="ECO:0007669"/>
    <property type="project" value="UniProtKB-KW"/>
</dbReference>
<protein>
    <recommendedName>
        <fullName evidence="2">RING-type domain-containing protein</fullName>
    </recommendedName>
</protein>
<proteinExistence type="predicted"/>